<gene>
    <name evidence="2" type="ORF">LZC94_02295</name>
</gene>
<organism evidence="2 3">
    <name type="scientific">Pendulispora albinea</name>
    <dbReference type="NCBI Taxonomy" id="2741071"/>
    <lineage>
        <taxon>Bacteria</taxon>
        <taxon>Pseudomonadati</taxon>
        <taxon>Myxococcota</taxon>
        <taxon>Myxococcia</taxon>
        <taxon>Myxococcales</taxon>
        <taxon>Sorangiineae</taxon>
        <taxon>Pendulisporaceae</taxon>
        <taxon>Pendulispora</taxon>
    </lineage>
</organism>
<dbReference type="RefSeq" id="WP_394825740.1">
    <property type="nucleotide sequence ID" value="NZ_CP089984.1"/>
</dbReference>
<dbReference type="InterPro" id="IPR011009">
    <property type="entry name" value="Kinase-like_dom_sf"/>
</dbReference>
<accession>A0ABZ2LZG9</accession>
<name>A0ABZ2LZG9_9BACT</name>
<evidence type="ECO:0000313" key="3">
    <source>
        <dbReference type="Proteomes" id="UP001370348"/>
    </source>
</evidence>
<dbReference type="PROSITE" id="PS50011">
    <property type="entry name" value="PROTEIN_KINASE_DOM"/>
    <property type="match status" value="1"/>
</dbReference>
<feature type="domain" description="Protein kinase" evidence="1">
    <location>
        <begin position="14"/>
        <end position="320"/>
    </location>
</feature>
<dbReference type="Proteomes" id="UP001370348">
    <property type="component" value="Chromosome"/>
</dbReference>
<dbReference type="Gene3D" id="1.10.510.10">
    <property type="entry name" value="Transferase(Phosphotransferase) domain 1"/>
    <property type="match status" value="1"/>
</dbReference>
<protein>
    <recommendedName>
        <fullName evidence="1">Protein kinase domain-containing protein</fullName>
    </recommendedName>
</protein>
<evidence type="ECO:0000313" key="2">
    <source>
        <dbReference type="EMBL" id="WXB16112.1"/>
    </source>
</evidence>
<evidence type="ECO:0000259" key="1">
    <source>
        <dbReference type="PROSITE" id="PS50011"/>
    </source>
</evidence>
<reference evidence="2 3" key="1">
    <citation type="submission" date="2021-12" db="EMBL/GenBank/DDBJ databases">
        <title>Discovery of the Pendulisporaceae a myxobacterial family with distinct sporulation behavior and unique specialized metabolism.</title>
        <authorList>
            <person name="Garcia R."/>
            <person name="Popoff A."/>
            <person name="Bader C.D."/>
            <person name="Loehr J."/>
            <person name="Walesch S."/>
            <person name="Walt C."/>
            <person name="Boldt J."/>
            <person name="Bunk B."/>
            <person name="Haeckl F.J.F.P.J."/>
            <person name="Gunesch A.P."/>
            <person name="Birkelbach J."/>
            <person name="Nuebel U."/>
            <person name="Pietschmann T."/>
            <person name="Bach T."/>
            <person name="Mueller R."/>
        </authorList>
    </citation>
    <scope>NUCLEOTIDE SEQUENCE [LARGE SCALE GENOMIC DNA]</scope>
    <source>
        <strain evidence="2 3">MSr11954</strain>
    </source>
</reference>
<keyword evidence="3" id="KW-1185">Reference proteome</keyword>
<dbReference type="EMBL" id="CP089984">
    <property type="protein sequence ID" value="WXB16112.1"/>
    <property type="molecule type" value="Genomic_DNA"/>
</dbReference>
<sequence>MTSWPEYIGGYRRSALLDCFAKGVCETFLAARPGESTPDTELTVIAPPPEDAELFFLRVDEVAGLVDLYGRLQHPAFEKVFDIGRADHLAFIASEHLQGVPLSALAPRPDSAMIDIGVAAALVASAAEAIETAHALQDGDGRSLRIVHGFISAKRIVLTAEGRVVVRGLLRERLVGGFHRYTKSSDGIEGAHPLVDIDRLVSMPPEVWGAPHTEYADVYALAAVLFELTTGARYLGWEAKNLVDLLQLVRNNGARRPSSIVPSYPPELETLLFGVLRQGHRRTPVPAGTFARSLRDFAERHGATPERVQLFVHRLFAHAP</sequence>
<dbReference type="SUPFAM" id="SSF56112">
    <property type="entry name" value="Protein kinase-like (PK-like)"/>
    <property type="match status" value="1"/>
</dbReference>
<proteinExistence type="predicted"/>
<dbReference type="InterPro" id="IPR000719">
    <property type="entry name" value="Prot_kinase_dom"/>
</dbReference>